<dbReference type="EC" id="2.7.13.3" evidence="4"/>
<dbReference type="Proteomes" id="UP001597115">
    <property type="component" value="Unassembled WGS sequence"/>
</dbReference>
<gene>
    <name evidence="4" type="ORF">ACFSCW_12385</name>
</gene>
<proteinExistence type="predicted"/>
<dbReference type="InterPro" id="IPR036890">
    <property type="entry name" value="HATPase_C_sf"/>
</dbReference>
<dbReference type="InterPro" id="IPR050640">
    <property type="entry name" value="Bact_2-comp_sensor_kinase"/>
</dbReference>
<keyword evidence="5" id="KW-1185">Reference proteome</keyword>
<feature type="domain" description="Signal transduction histidine kinase internal region" evidence="3">
    <location>
        <begin position="214"/>
        <end position="294"/>
    </location>
</feature>
<evidence type="ECO:0000256" key="2">
    <source>
        <dbReference type="SAM" id="Phobius"/>
    </source>
</evidence>
<dbReference type="Gene3D" id="3.30.565.10">
    <property type="entry name" value="Histidine kinase-like ATPase, C-terminal domain"/>
    <property type="match status" value="1"/>
</dbReference>
<feature type="transmembrane region" description="Helical" evidence="2">
    <location>
        <begin position="133"/>
        <end position="154"/>
    </location>
</feature>
<feature type="coiled-coil region" evidence="1">
    <location>
        <begin position="190"/>
        <end position="217"/>
    </location>
</feature>
<comment type="caution">
    <text evidence="4">The sequence shown here is derived from an EMBL/GenBank/DDBJ whole genome shotgun (WGS) entry which is preliminary data.</text>
</comment>
<evidence type="ECO:0000313" key="5">
    <source>
        <dbReference type="Proteomes" id="UP001597115"/>
    </source>
</evidence>
<keyword evidence="1" id="KW-0175">Coiled coil</keyword>
<evidence type="ECO:0000259" key="3">
    <source>
        <dbReference type="Pfam" id="PF06580"/>
    </source>
</evidence>
<protein>
    <submittedName>
        <fullName evidence="4">Sensor histidine kinase</fullName>
        <ecNumber evidence="4">2.7.13.3</ecNumber>
    </submittedName>
</protein>
<dbReference type="InterPro" id="IPR010559">
    <property type="entry name" value="Sig_transdc_His_kin_internal"/>
</dbReference>
<feature type="transmembrane region" description="Helical" evidence="2">
    <location>
        <begin position="100"/>
        <end position="121"/>
    </location>
</feature>
<dbReference type="GO" id="GO:0004673">
    <property type="term" value="F:protein histidine kinase activity"/>
    <property type="evidence" value="ECO:0007669"/>
    <property type="project" value="UniProtKB-EC"/>
</dbReference>
<accession>A0ABW4I5M4</accession>
<sequence length="408" mass="46245">MRHWREMQHGFDEPRFEAYENRCNSANGDARRTNGTRLERFKLPICRPMEQRVGFIAESRNFASRSMRGGMRLSIIYWLVMWAVLNAIAQIDMWETWYTFGARSFMFVFQIAMSWVIIRVVGRMASRSFSTKAMLVVAVAIVVACLHEVVAYFAFQVGMKSMSPVRLGPTLREILFWVGCYLGWSALFLAQQYSSEAVERERQLSELRAQAHDAQMRALRYQINPHFLFNTLNALATLIEERDVGPAERMVLSLSAFLRSTLALDPMQDITLADELDIQKRYLDIERERFSDRLSVAVEIPDFLAGAKVPSLILQPLVENAVKHGVGALDHAVHIRIRAEADRNILQVHVENDAPEHPRPSTGTGVGLRNVAERLTTRFGDAGRLSSALGADGLFRSTITLPLRYGPA</sequence>
<dbReference type="PANTHER" id="PTHR34220">
    <property type="entry name" value="SENSOR HISTIDINE KINASE YPDA"/>
    <property type="match status" value="1"/>
</dbReference>
<feature type="transmembrane region" description="Helical" evidence="2">
    <location>
        <begin position="75"/>
        <end position="94"/>
    </location>
</feature>
<dbReference type="PANTHER" id="PTHR34220:SF7">
    <property type="entry name" value="SENSOR HISTIDINE KINASE YPDA"/>
    <property type="match status" value="1"/>
</dbReference>
<dbReference type="SUPFAM" id="SSF55874">
    <property type="entry name" value="ATPase domain of HSP90 chaperone/DNA topoisomerase II/histidine kinase"/>
    <property type="match status" value="1"/>
</dbReference>
<keyword evidence="2" id="KW-0472">Membrane</keyword>
<evidence type="ECO:0000256" key="1">
    <source>
        <dbReference type="SAM" id="Coils"/>
    </source>
</evidence>
<keyword evidence="4" id="KW-0418">Kinase</keyword>
<dbReference type="EMBL" id="JBHUDY010000001">
    <property type="protein sequence ID" value="MFD1612600.1"/>
    <property type="molecule type" value="Genomic_DNA"/>
</dbReference>
<dbReference type="RefSeq" id="WP_380889639.1">
    <property type="nucleotide sequence ID" value="NZ_JBHUDY010000001.1"/>
</dbReference>
<name>A0ABW4I5M4_9SPHN</name>
<keyword evidence="4" id="KW-0808">Transferase</keyword>
<dbReference type="Pfam" id="PF06580">
    <property type="entry name" value="His_kinase"/>
    <property type="match status" value="1"/>
</dbReference>
<reference evidence="5" key="1">
    <citation type="journal article" date="2019" name="Int. J. Syst. Evol. Microbiol.">
        <title>The Global Catalogue of Microorganisms (GCM) 10K type strain sequencing project: providing services to taxonomists for standard genome sequencing and annotation.</title>
        <authorList>
            <consortium name="The Broad Institute Genomics Platform"/>
            <consortium name="The Broad Institute Genome Sequencing Center for Infectious Disease"/>
            <person name="Wu L."/>
            <person name="Ma J."/>
        </authorList>
    </citation>
    <scope>NUCLEOTIDE SEQUENCE [LARGE SCALE GENOMIC DNA]</scope>
    <source>
        <strain evidence="5">CGMCC 1.16275</strain>
    </source>
</reference>
<keyword evidence="2" id="KW-1133">Transmembrane helix</keyword>
<keyword evidence="2" id="KW-0812">Transmembrane</keyword>
<organism evidence="4 5">
    <name type="scientific">Sphingomonas tabacisoli</name>
    <dbReference type="NCBI Taxonomy" id="2249466"/>
    <lineage>
        <taxon>Bacteria</taxon>
        <taxon>Pseudomonadati</taxon>
        <taxon>Pseudomonadota</taxon>
        <taxon>Alphaproteobacteria</taxon>
        <taxon>Sphingomonadales</taxon>
        <taxon>Sphingomonadaceae</taxon>
        <taxon>Sphingomonas</taxon>
    </lineage>
</organism>
<evidence type="ECO:0000313" key="4">
    <source>
        <dbReference type="EMBL" id="MFD1612600.1"/>
    </source>
</evidence>